<dbReference type="Pfam" id="PF02604">
    <property type="entry name" value="PhdYeFM_antitox"/>
    <property type="match status" value="1"/>
</dbReference>
<evidence type="ECO:0000256" key="1">
    <source>
        <dbReference type="ARBA" id="ARBA00009981"/>
    </source>
</evidence>
<organism evidence="2">
    <name type="scientific">freshwater metagenome</name>
    <dbReference type="NCBI Taxonomy" id="449393"/>
    <lineage>
        <taxon>unclassified sequences</taxon>
        <taxon>metagenomes</taxon>
        <taxon>ecological metagenomes</taxon>
    </lineage>
</organism>
<dbReference type="AlphaFoldDB" id="A0A6J7H5A1"/>
<gene>
    <name evidence="2" type="ORF">UFOPK3610_00843</name>
</gene>
<sequence length="95" mass="10479">MTTTVPLAEARANLSQLVDDAMRTHERVEITRNGRRAGVLLSAEDYDSIMETLDILSDSEAMADLREADAAIARGEIYTLEQVASEMRALGRLPE</sequence>
<dbReference type="InterPro" id="IPR006442">
    <property type="entry name" value="Antitoxin_Phd/YefM"/>
</dbReference>
<dbReference type="NCBIfam" id="TIGR01552">
    <property type="entry name" value="phd_fam"/>
    <property type="match status" value="1"/>
</dbReference>
<dbReference type="EMBL" id="CAFBMR010000025">
    <property type="protein sequence ID" value="CAB4911665.1"/>
    <property type="molecule type" value="Genomic_DNA"/>
</dbReference>
<dbReference type="SUPFAM" id="SSF143120">
    <property type="entry name" value="YefM-like"/>
    <property type="match status" value="1"/>
</dbReference>
<proteinExistence type="inferred from homology"/>
<dbReference type="Gene3D" id="1.10.1220.170">
    <property type="match status" value="1"/>
</dbReference>
<protein>
    <submittedName>
        <fullName evidence="2">Unannotated protein</fullName>
    </submittedName>
</protein>
<dbReference type="PANTHER" id="PTHR33713">
    <property type="entry name" value="ANTITOXIN YAFN-RELATED"/>
    <property type="match status" value="1"/>
</dbReference>
<dbReference type="InterPro" id="IPR051405">
    <property type="entry name" value="phD/YefM_antitoxin"/>
</dbReference>
<dbReference type="InterPro" id="IPR036165">
    <property type="entry name" value="YefM-like_sf"/>
</dbReference>
<comment type="similarity">
    <text evidence="1">Belongs to the phD/YefM antitoxin family.</text>
</comment>
<dbReference type="PANTHER" id="PTHR33713:SF10">
    <property type="entry name" value="ANTITOXIN YAFN"/>
    <property type="match status" value="1"/>
</dbReference>
<reference evidence="2" key="1">
    <citation type="submission" date="2020-05" db="EMBL/GenBank/DDBJ databases">
        <authorList>
            <person name="Chiriac C."/>
            <person name="Salcher M."/>
            <person name="Ghai R."/>
            <person name="Kavagutti S V."/>
        </authorList>
    </citation>
    <scope>NUCLEOTIDE SEQUENCE</scope>
</reference>
<evidence type="ECO:0000313" key="2">
    <source>
        <dbReference type="EMBL" id="CAB4911665.1"/>
    </source>
</evidence>
<accession>A0A6J7H5A1</accession>
<dbReference type="Gene3D" id="3.40.1620.10">
    <property type="entry name" value="YefM-like domain"/>
    <property type="match status" value="1"/>
</dbReference>
<name>A0A6J7H5A1_9ZZZZ</name>